<organism evidence="1">
    <name type="scientific">Gaeumannomyces tritici (strain R3-111a-1)</name>
    <name type="common">Wheat and barley take-all root rot fungus</name>
    <name type="synonym">Gaeumannomyces graminis var. tritici</name>
    <dbReference type="NCBI Taxonomy" id="644352"/>
    <lineage>
        <taxon>Eukaryota</taxon>
        <taxon>Fungi</taxon>
        <taxon>Dikarya</taxon>
        <taxon>Ascomycota</taxon>
        <taxon>Pezizomycotina</taxon>
        <taxon>Sordariomycetes</taxon>
        <taxon>Sordariomycetidae</taxon>
        <taxon>Magnaporthales</taxon>
        <taxon>Magnaporthaceae</taxon>
        <taxon>Gaeumannomyces</taxon>
    </lineage>
</organism>
<reference evidence="3" key="1">
    <citation type="submission" date="2010-07" db="EMBL/GenBank/DDBJ databases">
        <title>The genome sequence of Gaeumannomyces graminis var. tritici strain R3-111a-1.</title>
        <authorList>
            <consortium name="The Broad Institute Genome Sequencing Platform"/>
            <person name="Ma L.-J."/>
            <person name="Dead R."/>
            <person name="Young S."/>
            <person name="Zeng Q."/>
            <person name="Koehrsen M."/>
            <person name="Alvarado L."/>
            <person name="Berlin A."/>
            <person name="Chapman S.B."/>
            <person name="Chen Z."/>
            <person name="Freedman E."/>
            <person name="Gellesch M."/>
            <person name="Goldberg J."/>
            <person name="Griggs A."/>
            <person name="Gujja S."/>
            <person name="Heilman E.R."/>
            <person name="Heiman D."/>
            <person name="Hepburn T."/>
            <person name="Howarth C."/>
            <person name="Jen D."/>
            <person name="Larson L."/>
            <person name="Mehta T."/>
            <person name="Neiman D."/>
            <person name="Pearson M."/>
            <person name="Roberts A."/>
            <person name="Saif S."/>
            <person name="Shea T."/>
            <person name="Shenoy N."/>
            <person name="Sisk P."/>
            <person name="Stolte C."/>
            <person name="Sykes S."/>
            <person name="Walk T."/>
            <person name="White J."/>
            <person name="Yandava C."/>
            <person name="Haas B."/>
            <person name="Nusbaum C."/>
            <person name="Birren B."/>
        </authorList>
    </citation>
    <scope>NUCLEOTIDE SEQUENCE [LARGE SCALE GENOMIC DNA]</scope>
    <source>
        <strain evidence="3">R3-111a-1</strain>
    </source>
</reference>
<evidence type="ECO:0000313" key="2">
    <source>
        <dbReference type="EnsemblFungi" id="EJT73325"/>
    </source>
</evidence>
<dbReference type="AlphaFoldDB" id="J3P9I9"/>
<dbReference type="HOGENOM" id="CLU_3050441_0_0_1"/>
<dbReference type="RefSeq" id="XP_009226299.1">
    <property type="nucleotide sequence ID" value="XM_009228035.1"/>
</dbReference>
<keyword evidence="3" id="KW-1185">Reference proteome</keyword>
<accession>J3P9I9</accession>
<reference evidence="2" key="4">
    <citation type="journal article" date="2015" name="G3 (Bethesda)">
        <title>Genome sequences of three phytopathogenic species of the Magnaporthaceae family of fungi.</title>
        <authorList>
            <person name="Okagaki L.H."/>
            <person name="Nunes C.C."/>
            <person name="Sailsbery J."/>
            <person name="Clay B."/>
            <person name="Brown D."/>
            <person name="John T."/>
            <person name="Oh Y."/>
            <person name="Young N."/>
            <person name="Fitzgerald M."/>
            <person name="Haas B.J."/>
            <person name="Zeng Q."/>
            <person name="Young S."/>
            <person name="Adiconis X."/>
            <person name="Fan L."/>
            <person name="Levin J.Z."/>
            <person name="Mitchell T.K."/>
            <person name="Okubara P.A."/>
            <person name="Farman M.L."/>
            <person name="Kohn L.M."/>
            <person name="Birren B."/>
            <person name="Ma L.-J."/>
            <person name="Dean R.A."/>
        </authorList>
    </citation>
    <scope>NUCLEOTIDE SEQUENCE</scope>
    <source>
        <strain evidence="2">R3-111a-1</strain>
    </source>
</reference>
<dbReference type="VEuPathDB" id="FungiDB:GGTG_10169"/>
<proteinExistence type="predicted"/>
<protein>
    <submittedName>
        <fullName evidence="1 2">Uncharacterized protein</fullName>
    </submittedName>
</protein>
<dbReference type="EnsemblFungi" id="EJT73325">
    <property type="protein sequence ID" value="EJT73325"/>
    <property type="gene ID" value="GGTG_10169"/>
</dbReference>
<reference evidence="1" key="2">
    <citation type="submission" date="2010-07" db="EMBL/GenBank/DDBJ databases">
        <authorList>
            <consortium name="The Broad Institute Genome Sequencing Platform"/>
            <consortium name="Broad Institute Genome Sequencing Center for Infectious Disease"/>
            <person name="Ma L.-J."/>
            <person name="Dead R."/>
            <person name="Young S."/>
            <person name="Zeng Q."/>
            <person name="Koehrsen M."/>
            <person name="Alvarado L."/>
            <person name="Berlin A."/>
            <person name="Chapman S.B."/>
            <person name="Chen Z."/>
            <person name="Freedman E."/>
            <person name="Gellesch M."/>
            <person name="Goldberg J."/>
            <person name="Griggs A."/>
            <person name="Gujja S."/>
            <person name="Heilman E.R."/>
            <person name="Heiman D."/>
            <person name="Hepburn T."/>
            <person name="Howarth C."/>
            <person name="Jen D."/>
            <person name="Larson L."/>
            <person name="Mehta T."/>
            <person name="Neiman D."/>
            <person name="Pearson M."/>
            <person name="Roberts A."/>
            <person name="Saif S."/>
            <person name="Shea T."/>
            <person name="Shenoy N."/>
            <person name="Sisk P."/>
            <person name="Stolte C."/>
            <person name="Sykes S."/>
            <person name="Walk T."/>
            <person name="White J."/>
            <person name="Yandava C."/>
            <person name="Haas B."/>
            <person name="Nusbaum C."/>
            <person name="Birren B."/>
        </authorList>
    </citation>
    <scope>NUCLEOTIDE SEQUENCE</scope>
    <source>
        <strain evidence="1">R3-111a-1</strain>
    </source>
</reference>
<dbReference type="EMBL" id="GL385399">
    <property type="protein sequence ID" value="EJT73325.1"/>
    <property type="molecule type" value="Genomic_DNA"/>
</dbReference>
<reference evidence="1" key="3">
    <citation type="submission" date="2010-09" db="EMBL/GenBank/DDBJ databases">
        <title>Annotation of Gaeumannomyces graminis var. tritici R3-111a-1.</title>
        <authorList>
            <consortium name="The Broad Institute Genome Sequencing Platform"/>
            <person name="Ma L.-J."/>
            <person name="Dead R."/>
            <person name="Young S.K."/>
            <person name="Zeng Q."/>
            <person name="Gargeya S."/>
            <person name="Fitzgerald M."/>
            <person name="Haas B."/>
            <person name="Abouelleil A."/>
            <person name="Alvarado L."/>
            <person name="Arachchi H.M."/>
            <person name="Berlin A."/>
            <person name="Brown A."/>
            <person name="Chapman S.B."/>
            <person name="Chen Z."/>
            <person name="Dunbar C."/>
            <person name="Freedman E."/>
            <person name="Gearin G."/>
            <person name="Gellesch M."/>
            <person name="Goldberg J."/>
            <person name="Griggs A."/>
            <person name="Gujja S."/>
            <person name="Heiman D."/>
            <person name="Howarth C."/>
            <person name="Larson L."/>
            <person name="Lui A."/>
            <person name="MacDonald P.J.P."/>
            <person name="Mehta T."/>
            <person name="Montmayeur A."/>
            <person name="Murphy C."/>
            <person name="Neiman D."/>
            <person name="Pearson M."/>
            <person name="Priest M."/>
            <person name="Roberts A."/>
            <person name="Saif S."/>
            <person name="Shea T."/>
            <person name="Shenoy N."/>
            <person name="Sisk P."/>
            <person name="Stolte C."/>
            <person name="Sykes S."/>
            <person name="Yandava C."/>
            <person name="Wortman J."/>
            <person name="Nusbaum C."/>
            <person name="Birren B."/>
        </authorList>
    </citation>
    <scope>NUCLEOTIDE SEQUENCE</scope>
    <source>
        <strain evidence="1">R3-111a-1</strain>
    </source>
</reference>
<name>J3P9I9_GAET3</name>
<dbReference type="GeneID" id="20350627"/>
<evidence type="ECO:0000313" key="1">
    <source>
        <dbReference type="EMBL" id="EJT73325.1"/>
    </source>
</evidence>
<reference evidence="2" key="5">
    <citation type="submission" date="2018-04" db="UniProtKB">
        <authorList>
            <consortium name="EnsemblFungi"/>
        </authorList>
    </citation>
    <scope>IDENTIFICATION</scope>
    <source>
        <strain evidence="2">R3-111a-1</strain>
    </source>
</reference>
<evidence type="ECO:0000313" key="3">
    <source>
        <dbReference type="Proteomes" id="UP000006039"/>
    </source>
</evidence>
<dbReference type="Proteomes" id="UP000006039">
    <property type="component" value="Unassembled WGS sequence"/>
</dbReference>
<gene>
    <name evidence="2" type="primary">20350627</name>
    <name evidence="1" type="ORF">GGTG_10169</name>
</gene>
<sequence length="54" mass="5666">MTTVCLMSKCLVTGHQSSSSAPWCPTARPLISSAPGLNKLALLARPVSRADALR</sequence>